<accession>A0A3M7PIF0</accession>
<proteinExistence type="predicted"/>
<evidence type="ECO:0000256" key="1">
    <source>
        <dbReference type="SAM" id="SignalP"/>
    </source>
</evidence>
<keyword evidence="3" id="KW-1185">Reference proteome</keyword>
<evidence type="ECO:0000313" key="3">
    <source>
        <dbReference type="Proteomes" id="UP000276133"/>
    </source>
</evidence>
<reference evidence="2 3" key="1">
    <citation type="journal article" date="2018" name="Sci. Rep.">
        <title>Genomic signatures of local adaptation to the degree of environmental predictability in rotifers.</title>
        <authorList>
            <person name="Franch-Gras L."/>
            <person name="Hahn C."/>
            <person name="Garcia-Roger E.M."/>
            <person name="Carmona M.J."/>
            <person name="Serra M."/>
            <person name="Gomez A."/>
        </authorList>
    </citation>
    <scope>NUCLEOTIDE SEQUENCE [LARGE SCALE GENOMIC DNA]</scope>
    <source>
        <strain evidence="2">HYR1</strain>
    </source>
</reference>
<feature type="signal peptide" evidence="1">
    <location>
        <begin position="1"/>
        <end position="21"/>
    </location>
</feature>
<comment type="caution">
    <text evidence="2">The sequence shown here is derived from an EMBL/GenBank/DDBJ whole genome shotgun (WGS) entry which is preliminary data.</text>
</comment>
<dbReference type="Proteomes" id="UP000276133">
    <property type="component" value="Unassembled WGS sequence"/>
</dbReference>
<evidence type="ECO:0000313" key="2">
    <source>
        <dbReference type="EMBL" id="RMZ98778.1"/>
    </source>
</evidence>
<dbReference type="EMBL" id="REGN01010565">
    <property type="protein sequence ID" value="RMZ98778.1"/>
    <property type="molecule type" value="Genomic_DNA"/>
</dbReference>
<sequence>SFSVKSCFILTLSGLFKQILSCQVTRQNSSLSYFKDVDFRNHIEPELAATKATWNGKKSYDCDTDRQIAVLAIVLKATFLTRSFLGCEVHFHDFSPIEAINSRLFLKFATFINIPVMTYIPNAYATVIKMRINFENKKSKLNLFGGCEVHFNSIE</sequence>
<keyword evidence="1" id="KW-0732">Signal</keyword>
<protein>
    <submittedName>
        <fullName evidence="2">Uncharacterized protein</fullName>
    </submittedName>
</protein>
<dbReference type="AlphaFoldDB" id="A0A3M7PIF0"/>
<feature type="chain" id="PRO_5018287567" evidence="1">
    <location>
        <begin position="22"/>
        <end position="155"/>
    </location>
</feature>
<name>A0A3M7PIF0_BRAPC</name>
<gene>
    <name evidence="2" type="ORF">BpHYR1_048772</name>
</gene>
<feature type="non-terminal residue" evidence="2">
    <location>
        <position position="1"/>
    </location>
</feature>
<organism evidence="2 3">
    <name type="scientific">Brachionus plicatilis</name>
    <name type="common">Marine rotifer</name>
    <name type="synonym">Brachionus muelleri</name>
    <dbReference type="NCBI Taxonomy" id="10195"/>
    <lineage>
        <taxon>Eukaryota</taxon>
        <taxon>Metazoa</taxon>
        <taxon>Spiralia</taxon>
        <taxon>Gnathifera</taxon>
        <taxon>Rotifera</taxon>
        <taxon>Eurotatoria</taxon>
        <taxon>Monogononta</taxon>
        <taxon>Pseudotrocha</taxon>
        <taxon>Ploima</taxon>
        <taxon>Brachionidae</taxon>
        <taxon>Brachionus</taxon>
    </lineage>
</organism>